<accession>A0A8S2L5I5</accession>
<protein>
    <submittedName>
        <fullName evidence="2">Uncharacterized protein</fullName>
    </submittedName>
</protein>
<organism evidence="2 3">
    <name type="scientific">Rotaria magnacalcarata</name>
    <dbReference type="NCBI Taxonomy" id="392030"/>
    <lineage>
        <taxon>Eukaryota</taxon>
        <taxon>Metazoa</taxon>
        <taxon>Spiralia</taxon>
        <taxon>Gnathifera</taxon>
        <taxon>Rotifera</taxon>
        <taxon>Eurotatoria</taxon>
        <taxon>Bdelloidea</taxon>
        <taxon>Philodinida</taxon>
        <taxon>Philodinidae</taxon>
        <taxon>Rotaria</taxon>
    </lineage>
</organism>
<feature type="compositionally biased region" description="Basic and acidic residues" evidence="1">
    <location>
        <begin position="88"/>
        <end position="97"/>
    </location>
</feature>
<name>A0A8S2L5I5_9BILA</name>
<feature type="compositionally biased region" description="Basic and acidic residues" evidence="1">
    <location>
        <begin position="109"/>
        <end position="154"/>
    </location>
</feature>
<feature type="compositionally biased region" description="Basic residues" evidence="1">
    <location>
        <begin position="98"/>
        <end position="108"/>
    </location>
</feature>
<reference evidence="2" key="1">
    <citation type="submission" date="2021-02" db="EMBL/GenBank/DDBJ databases">
        <authorList>
            <person name="Nowell W R."/>
        </authorList>
    </citation>
    <scope>NUCLEOTIDE SEQUENCE</scope>
</reference>
<evidence type="ECO:0000256" key="1">
    <source>
        <dbReference type="SAM" id="MobiDB-lite"/>
    </source>
</evidence>
<feature type="compositionally biased region" description="Basic and acidic residues" evidence="1">
    <location>
        <begin position="29"/>
        <end position="44"/>
    </location>
</feature>
<dbReference type="Proteomes" id="UP000676336">
    <property type="component" value="Unassembled WGS sequence"/>
</dbReference>
<sequence>MSEIDTNQVPTIADASNPNEVVSQGNLKQLERRNRLRDNSKHGEPMLPDENNTGAHHNSQPRRGDKREGPKSKIHKKQKYEKKHNNCSKKDKSDCQGHKKSHHHHHHRDRENKQDGRRDERNGHENKPKQKHEIHSDRSNRNREEPRKANEKTVDQPSTHRHKGDDEEMLFPDITQIDRSTSFHLHIVGKIWIRLLIHLCWWLHDTYEVDGNDSDAKSNYIENKLAQCQSLFPAKFVLTFSDLRFLPEQ</sequence>
<evidence type="ECO:0000313" key="2">
    <source>
        <dbReference type="EMBL" id="CAF3885323.1"/>
    </source>
</evidence>
<evidence type="ECO:0000313" key="3">
    <source>
        <dbReference type="Proteomes" id="UP000676336"/>
    </source>
</evidence>
<feature type="compositionally biased region" description="Basic residues" evidence="1">
    <location>
        <begin position="72"/>
        <end position="87"/>
    </location>
</feature>
<dbReference type="EMBL" id="CAJOBI010001512">
    <property type="protein sequence ID" value="CAF3885323.1"/>
    <property type="molecule type" value="Genomic_DNA"/>
</dbReference>
<gene>
    <name evidence="2" type="ORF">SMN809_LOCUS5827</name>
</gene>
<feature type="compositionally biased region" description="Polar residues" evidence="1">
    <location>
        <begin position="1"/>
        <end position="27"/>
    </location>
</feature>
<proteinExistence type="predicted"/>
<comment type="caution">
    <text evidence="2">The sequence shown here is derived from an EMBL/GenBank/DDBJ whole genome shotgun (WGS) entry which is preliminary data.</text>
</comment>
<feature type="region of interest" description="Disordered" evidence="1">
    <location>
        <begin position="1"/>
        <end position="167"/>
    </location>
</feature>
<feature type="compositionally biased region" description="Basic and acidic residues" evidence="1">
    <location>
        <begin position="62"/>
        <end position="71"/>
    </location>
</feature>
<dbReference type="AlphaFoldDB" id="A0A8S2L5I5"/>